<dbReference type="EMBL" id="RKLV01000015">
    <property type="protein sequence ID" value="MCX2819991.1"/>
    <property type="molecule type" value="Genomic_DNA"/>
</dbReference>
<accession>A0A9Q4C829</accession>
<keyword evidence="3" id="KW-1185">Reference proteome</keyword>
<dbReference type="InterPro" id="IPR010982">
    <property type="entry name" value="Lambda_DNA-bd_dom_sf"/>
</dbReference>
<name>A0A9Q4C829_9EURY</name>
<dbReference type="Pfam" id="PF01381">
    <property type="entry name" value="HTH_3"/>
    <property type="match status" value="1"/>
</dbReference>
<protein>
    <submittedName>
        <fullName evidence="2">Transcriptional regulator</fullName>
    </submittedName>
</protein>
<dbReference type="Gene3D" id="3.40.225.10">
    <property type="entry name" value="Class II aldolase/adducin N-terminal domain"/>
    <property type="match status" value="1"/>
</dbReference>
<gene>
    <name evidence="2" type="ORF">EGH25_11585</name>
</gene>
<organism evidence="2 3">
    <name type="scientific">Halorutilus salinus</name>
    <dbReference type="NCBI Taxonomy" id="2487751"/>
    <lineage>
        <taxon>Archaea</taxon>
        <taxon>Methanobacteriati</taxon>
        <taxon>Methanobacteriota</taxon>
        <taxon>Stenosarchaea group</taxon>
        <taxon>Halobacteria</taxon>
        <taxon>Halorutilales</taxon>
        <taxon>Halorutilaceae</taxon>
        <taxon>Halorutilus</taxon>
    </lineage>
</organism>
<feature type="domain" description="HTH cro/C1-type" evidence="1">
    <location>
        <begin position="20"/>
        <end position="48"/>
    </location>
</feature>
<dbReference type="GO" id="GO:0003677">
    <property type="term" value="F:DNA binding"/>
    <property type="evidence" value="ECO:0007669"/>
    <property type="project" value="InterPro"/>
</dbReference>
<dbReference type="AlphaFoldDB" id="A0A9Q4C829"/>
<evidence type="ECO:0000313" key="2">
    <source>
        <dbReference type="EMBL" id="MCX2819991.1"/>
    </source>
</evidence>
<dbReference type="Gene3D" id="1.10.260.40">
    <property type="entry name" value="lambda repressor-like DNA-binding domains"/>
    <property type="match status" value="1"/>
</dbReference>
<dbReference type="Pfam" id="PF10120">
    <property type="entry name" value="ThiN"/>
    <property type="match status" value="1"/>
</dbReference>
<dbReference type="CDD" id="cd00093">
    <property type="entry name" value="HTH_XRE"/>
    <property type="match status" value="1"/>
</dbReference>
<dbReference type="SUPFAM" id="SSF47413">
    <property type="entry name" value="lambda repressor-like DNA-binding domains"/>
    <property type="match status" value="1"/>
</dbReference>
<dbReference type="InterPro" id="IPR001387">
    <property type="entry name" value="Cro/C1-type_HTH"/>
</dbReference>
<dbReference type="PANTHER" id="PTHR40730:SF5">
    <property type="entry name" value="HTH CRO_C1-TYPE DOMAIN-CONTAINING PROTEIN"/>
    <property type="match status" value="1"/>
</dbReference>
<sequence length="300" mass="32056">MKLPSEVVVDSFLPTFRALLASELDDRGFTQQEIADRLGVSQPAVSKYVMDKVEKEGIVATDDRVRDTVERIAEGFDDGTVDDYNALSEVVGLVRALEDRGPICELHERESPFLRGKGCDICVAGDDSSLLVENEVLGDVRRAVRRLKGIEGVAEHVPNVGTNVAQALPDADAPSDVAAVPGRVYAMNGRVHVPANPEFGVSKNVSEVVLSAARSDSSKRGALNLATSDELLEAASVSGMHAVGFDADRDDRRETVEEAFADGVPDIAYHRGGFGVEPVAYVIAEDAPGAVEKVEGILRS</sequence>
<dbReference type="RefSeq" id="WP_266088757.1">
    <property type="nucleotide sequence ID" value="NZ_RKLV01000015.1"/>
</dbReference>
<dbReference type="PANTHER" id="PTHR40730">
    <property type="entry name" value="TRANSCRIPTIONAL REGULATOR PROTEIN-LIKE PROTEIN"/>
    <property type="match status" value="1"/>
</dbReference>
<comment type="caution">
    <text evidence="2">The sequence shown here is derived from an EMBL/GenBank/DDBJ whole genome shotgun (WGS) entry which is preliminary data.</text>
</comment>
<reference evidence="2" key="1">
    <citation type="submission" date="2022-09" db="EMBL/GenBank/DDBJ databases">
        <title>Haloadaptaus new haloarchaeum isolated from saline soil.</title>
        <authorList>
            <person name="Duran-Viseras A."/>
            <person name="Sanchez-Porro C."/>
            <person name="Ventosa A."/>
        </authorList>
    </citation>
    <scope>NUCLEOTIDE SEQUENCE</scope>
    <source>
        <strain evidence="2">F3-133</strain>
    </source>
</reference>
<proteinExistence type="predicted"/>
<evidence type="ECO:0000259" key="1">
    <source>
        <dbReference type="PROSITE" id="PS50943"/>
    </source>
</evidence>
<dbReference type="PROSITE" id="PS50943">
    <property type="entry name" value="HTH_CROC1"/>
    <property type="match status" value="1"/>
</dbReference>
<dbReference type="Proteomes" id="UP001149411">
    <property type="component" value="Unassembled WGS sequence"/>
</dbReference>
<evidence type="ECO:0000313" key="3">
    <source>
        <dbReference type="Proteomes" id="UP001149411"/>
    </source>
</evidence>
<dbReference type="InterPro" id="IPR019293">
    <property type="entry name" value="ThiN"/>
</dbReference>
<dbReference type="InterPro" id="IPR036409">
    <property type="entry name" value="Aldolase_II/adducin_N_sf"/>
</dbReference>
<dbReference type="SUPFAM" id="SSF53639">
    <property type="entry name" value="AraD/HMP-PK domain-like"/>
    <property type="match status" value="1"/>
</dbReference>